<dbReference type="AlphaFoldDB" id="Q1PXH2"/>
<protein>
    <submittedName>
        <fullName evidence="1">Uncharacterized protein</fullName>
    </submittedName>
</protein>
<organism evidence="1">
    <name type="scientific">Kuenenia stuttgartiensis</name>
    <dbReference type="NCBI Taxonomy" id="174633"/>
    <lineage>
        <taxon>Bacteria</taxon>
        <taxon>Pseudomonadati</taxon>
        <taxon>Planctomycetota</taxon>
        <taxon>Candidatus Brocadiia</taxon>
        <taxon>Candidatus Brocadiales</taxon>
        <taxon>Candidatus Brocadiaceae</taxon>
        <taxon>Candidatus Kuenenia</taxon>
    </lineage>
</organism>
<reference evidence="1" key="1">
    <citation type="journal article" date="2006" name="Nature">
        <title>Deciphering the evolution and metabolism of an anammox bacterium from a community genome.</title>
        <authorList>
            <person name="Strous M."/>
            <person name="Pelletier E."/>
            <person name="Mangenot S."/>
            <person name="Rattei T."/>
            <person name="Lehner A."/>
            <person name="Taylor M.W."/>
            <person name="Horn M."/>
            <person name="Daims H."/>
            <person name="Bartol-Mavel D."/>
            <person name="Wincker P."/>
            <person name="Barbe V."/>
            <person name="Fonknechten N."/>
            <person name="Vallenet D."/>
            <person name="Segurens B."/>
            <person name="Schenowitz-Truong C."/>
            <person name="Medigue C."/>
            <person name="Collingro A."/>
            <person name="Snel B."/>
            <person name="Dutilh B.E."/>
            <person name="OpDenCamp H.J.M."/>
            <person name="vanDerDrift C."/>
            <person name="Cirpus I."/>
            <person name="vanDePas-Schoonen K.T."/>
            <person name="Harhangi H.R."/>
            <person name="vanNiftrik L."/>
            <person name="Schmid M."/>
            <person name="Keltjens J."/>
            <person name="vanDeVossenberg J."/>
            <person name="Kartal B."/>
            <person name="Meier H."/>
            <person name="Frishman D."/>
            <person name="Huynen M.A."/>
            <person name="Mewes H."/>
            <person name="Weissenbach J."/>
            <person name="Jetten M.S.M."/>
            <person name="Wagner M."/>
            <person name="LePaslier D."/>
        </authorList>
    </citation>
    <scope>NUCLEOTIDE SEQUENCE</scope>
</reference>
<name>Q1PXH2_KUEST</name>
<proteinExistence type="predicted"/>
<sequence length="55" mass="6374">MYQVDTSQIVNLSSILSISDFTIKYFAKKYKEITDKVLNCYELFKINLLAMGTMV</sequence>
<gene>
    <name evidence="1" type="ORF">kustc1184</name>
</gene>
<dbReference type="EMBL" id="CT573073">
    <property type="protein sequence ID" value="CAJ71929.1"/>
    <property type="molecule type" value="Genomic_DNA"/>
</dbReference>
<reference evidence="1" key="2">
    <citation type="submission" date="2006-01" db="EMBL/GenBank/DDBJ databases">
        <authorList>
            <person name="Genoscope"/>
        </authorList>
    </citation>
    <scope>NUCLEOTIDE SEQUENCE</scope>
</reference>
<accession>Q1PXH2</accession>
<evidence type="ECO:0000313" key="1">
    <source>
        <dbReference type="EMBL" id="CAJ71929.1"/>
    </source>
</evidence>